<keyword evidence="5" id="KW-1185">Reference proteome</keyword>
<keyword evidence="3" id="KW-0206">Cytoskeleton</keyword>
<keyword evidence="2" id="KW-0802">TPR repeat</keyword>
<organism evidence="4 5">
    <name type="scientific">Paramuricea clavata</name>
    <name type="common">Red gorgonian</name>
    <name type="synonym">Violescent sea-whip</name>
    <dbReference type="NCBI Taxonomy" id="317549"/>
    <lineage>
        <taxon>Eukaryota</taxon>
        <taxon>Metazoa</taxon>
        <taxon>Cnidaria</taxon>
        <taxon>Anthozoa</taxon>
        <taxon>Octocorallia</taxon>
        <taxon>Malacalcyonacea</taxon>
        <taxon>Plexauridae</taxon>
        <taxon>Paramuricea</taxon>
    </lineage>
</organism>
<dbReference type="PROSITE" id="PS50293">
    <property type="entry name" value="TPR_REGION"/>
    <property type="match status" value="6"/>
</dbReference>
<proteinExistence type="inferred from homology"/>
<comment type="function">
    <text evidence="3">Kinesin is a microtubule-associated force-producing protein that play a role in organelle transport.</text>
</comment>
<dbReference type="Proteomes" id="UP001152795">
    <property type="component" value="Unassembled WGS sequence"/>
</dbReference>
<dbReference type="Pfam" id="PF13424">
    <property type="entry name" value="TPR_12"/>
    <property type="match status" value="4"/>
</dbReference>
<dbReference type="GO" id="GO:0005874">
    <property type="term" value="C:microtubule"/>
    <property type="evidence" value="ECO:0007669"/>
    <property type="project" value="UniProtKB-UniRule"/>
</dbReference>
<protein>
    <recommendedName>
        <fullName evidence="3">Kinesin light chain</fullName>
    </recommendedName>
</protein>
<dbReference type="OrthoDB" id="626167at2759"/>
<evidence type="ECO:0000256" key="2">
    <source>
        <dbReference type="ARBA" id="ARBA00022803"/>
    </source>
</evidence>
<name>A0A7D9J724_PARCT</name>
<comment type="caution">
    <text evidence="4">The sequence shown here is derived from an EMBL/GenBank/DDBJ whole genome shotgun (WGS) entry which is preliminary data.</text>
</comment>
<dbReference type="AlphaFoldDB" id="A0A7D9J724"/>
<accession>A0A7D9J724</accession>
<dbReference type="SMART" id="SM00028">
    <property type="entry name" value="TPR"/>
    <property type="match status" value="10"/>
</dbReference>
<dbReference type="EMBL" id="CACRXK020012466">
    <property type="protein sequence ID" value="CAB4023367.1"/>
    <property type="molecule type" value="Genomic_DNA"/>
</dbReference>
<evidence type="ECO:0000256" key="1">
    <source>
        <dbReference type="ARBA" id="ARBA00022737"/>
    </source>
</evidence>
<dbReference type="PRINTS" id="PR00381">
    <property type="entry name" value="KINESINLIGHT"/>
</dbReference>
<comment type="subunit">
    <text evidence="3">Oligomeric complex composed of two heavy chains and two light chains.</text>
</comment>
<evidence type="ECO:0000256" key="3">
    <source>
        <dbReference type="RuleBase" id="RU367020"/>
    </source>
</evidence>
<keyword evidence="3" id="KW-0505">Motor protein</keyword>
<dbReference type="GO" id="GO:0005871">
    <property type="term" value="C:kinesin complex"/>
    <property type="evidence" value="ECO:0007669"/>
    <property type="project" value="UniProtKB-UniRule"/>
</dbReference>
<keyword evidence="3" id="KW-0963">Cytoplasm</keyword>
<reference evidence="4" key="1">
    <citation type="submission" date="2020-04" db="EMBL/GenBank/DDBJ databases">
        <authorList>
            <person name="Alioto T."/>
            <person name="Alioto T."/>
            <person name="Gomez Garrido J."/>
        </authorList>
    </citation>
    <scope>NUCLEOTIDE SEQUENCE</scope>
    <source>
        <strain evidence="4">A484AB</strain>
    </source>
</reference>
<dbReference type="Pfam" id="PF13374">
    <property type="entry name" value="TPR_10"/>
    <property type="match status" value="1"/>
</dbReference>
<sequence>MGNEVWNNGQIILTIQNRTAVPSDSPFTKHISVSCGMKIQECRQLLFLLSGTDVNDRLSDEVAEKLDHQPLAIAAAAVYFKKVNVKNCCPKFSWQDYLEKLKCKREVTEEQLLKTSSAYQSTMSAAVSLAVAKSAENSLILHHTFDLFSLISFEPLPLDIITKYIQQLDQNCDKEEIYLAVKDCSLFLLTEIEDREVRLHRVVHDVAKSLSNCKQTETKDYSQCDTANRAKARRRVQNVAKALYCFKVRDDQIKVIPHLKAFNSAVTKLGPEHTSLHSNTLAFEKREICKIYLFFGKTLHHFYAFKNAVEFHNMNLQISRGFDAQNYECSILNDLGLLYQKMGDYEQAKDYHQQALAIKEKQLSPDNVNVALSYSNLGTVYRAKDELDQAKDYHERALAIKKKQLSPDHVDVARSYSNLGTVYRAKGELDQAKDYHERALAMKEKQLSPDHVDVARSYSNLGTVYRAKGELDQAKDYHERALAIKEKQLSPDHVDVARSYSNLGRVYRAKGELDQAKDYHERALAIKEKQLSPDHVDVARSYSNLGTVYRAKGELDQAKDYHERALAIKEKQLSPDHVDVARSYSNLGTVYCAKGELDQAKDYHERALAIKEKQLSPDHVDVARSYSNLGTVYRAKGELDQAKDYHERALEIREKQLSPDHVDLARSYSNLGAVYHAKGEIDQAKDYYERALAIRKKATKARRC</sequence>
<dbReference type="PROSITE" id="PS50005">
    <property type="entry name" value="TPR"/>
    <property type="match status" value="9"/>
</dbReference>
<comment type="similarity">
    <text evidence="3">Belongs to the kinesin light chain family.</text>
</comment>
<dbReference type="PANTHER" id="PTHR45641:SF19">
    <property type="entry name" value="NEPHROCYSTIN-3"/>
    <property type="match status" value="1"/>
</dbReference>
<keyword evidence="1" id="KW-0677">Repeat</keyword>
<dbReference type="InterPro" id="IPR011990">
    <property type="entry name" value="TPR-like_helical_dom_sf"/>
</dbReference>
<gene>
    <name evidence="4" type="ORF">PACLA_8A060542</name>
</gene>
<dbReference type="PANTHER" id="PTHR45641">
    <property type="entry name" value="TETRATRICOPEPTIDE REPEAT PROTEIN (AFU_ORTHOLOGUE AFUA_6G03870)"/>
    <property type="match status" value="1"/>
</dbReference>
<keyword evidence="3" id="KW-0493">Microtubule</keyword>
<evidence type="ECO:0000313" key="4">
    <source>
        <dbReference type="EMBL" id="CAB4023367.1"/>
    </source>
</evidence>
<evidence type="ECO:0000313" key="5">
    <source>
        <dbReference type="Proteomes" id="UP001152795"/>
    </source>
</evidence>
<dbReference type="InterPro" id="IPR019734">
    <property type="entry name" value="TPR_rpt"/>
</dbReference>
<comment type="subcellular location">
    <subcellularLocation>
        <location evidence="3">Cytoplasm</location>
        <location evidence="3">Cytoskeleton</location>
    </subcellularLocation>
</comment>
<dbReference type="Gene3D" id="1.25.40.10">
    <property type="entry name" value="Tetratricopeptide repeat domain"/>
    <property type="match status" value="4"/>
</dbReference>
<dbReference type="SUPFAM" id="SSF48452">
    <property type="entry name" value="TPR-like"/>
    <property type="match status" value="1"/>
</dbReference>